<dbReference type="NCBIfam" id="TIGR01643">
    <property type="entry name" value="YD_repeat_2x"/>
    <property type="match status" value="2"/>
</dbReference>
<organism evidence="4 5">
    <name type="scientific">Ralstonia nicotianae (strain ATCC BAA-1114 / GMI1000)</name>
    <name type="common">Ralstonia solanacearum</name>
    <dbReference type="NCBI Taxonomy" id="267608"/>
    <lineage>
        <taxon>Bacteria</taxon>
        <taxon>Pseudomonadati</taxon>
        <taxon>Pseudomonadota</taxon>
        <taxon>Betaproteobacteria</taxon>
        <taxon>Burkholderiales</taxon>
        <taxon>Burkholderiaceae</taxon>
        <taxon>Ralstonia</taxon>
        <taxon>Ralstonia solanacearum species complex</taxon>
    </lineage>
</organism>
<dbReference type="STRING" id="267608.RSp0157"/>
<dbReference type="EnsemblBacteria" id="CAD17308">
    <property type="protein sequence ID" value="CAD17308"/>
    <property type="gene ID" value="RSp0157"/>
</dbReference>
<feature type="compositionally biased region" description="Polar residues" evidence="2">
    <location>
        <begin position="221"/>
        <end position="230"/>
    </location>
</feature>
<keyword evidence="1" id="KW-0677">Repeat</keyword>
<evidence type="ECO:0000259" key="3">
    <source>
        <dbReference type="Pfam" id="PF25023"/>
    </source>
</evidence>
<keyword evidence="5" id="KW-1185">Reference proteome</keyword>
<sequence>MVLKLSPADGAAFDFHECLVDEGEAFEANTQPLEVVQPRDYRLLADDSRSWNDRCYSYDAADNRTGAFSRQAKQTIVANALNQMQTVNGQLAQYDAAGNLLEDEARQYDWDAEHRLIRIRYKAQASKETRFGYDGLGRRTVITEVDGTGTTETHYVWCGQAICQKRDANGQLLRAYYSEGEYGLEIGKRVAKADAGIEADEDGDERYGRDRDGDDGKSESPAETTGSLITPVTIWAA</sequence>
<dbReference type="KEGG" id="rso:RSp0157"/>
<reference evidence="4 5" key="1">
    <citation type="journal article" date="2002" name="Nature">
        <title>Genome sequence of the plant pathogen Ralstonia solanacearum.</title>
        <authorList>
            <person name="Salanoubat M."/>
            <person name="Genin S."/>
            <person name="Artiguenave F."/>
            <person name="Gouzy J."/>
            <person name="Mangenot S."/>
            <person name="Arlat M."/>
            <person name="Billault A."/>
            <person name="Brottier P."/>
            <person name="Camus J.C."/>
            <person name="Cattolico L."/>
            <person name="Chandler M."/>
            <person name="Choisne N."/>
            <person name="Claudel-Renard C."/>
            <person name="Cunnac S."/>
            <person name="Demange N."/>
            <person name="Gaspin C."/>
            <person name="Lavie M."/>
            <person name="Moisan A."/>
            <person name="Robert C."/>
            <person name="Saurin W."/>
            <person name="Schiex T."/>
            <person name="Siguier P."/>
            <person name="Thebault P."/>
            <person name="Whalen M."/>
            <person name="Wincker P."/>
            <person name="Levy M."/>
            <person name="Weissenbach J."/>
            <person name="Boucher C.A."/>
        </authorList>
    </citation>
    <scope>NUCLEOTIDE SEQUENCE [LARGE SCALE GENOMIC DNA]</scope>
    <source>
        <strain evidence="5">ATCC BAA-1114 / GMI1000</strain>
    </source>
</reference>
<dbReference type="HOGENOM" id="CLU_1169908_0_0_4"/>
<dbReference type="Gene3D" id="2.180.10.10">
    <property type="entry name" value="RHS repeat-associated core"/>
    <property type="match status" value="1"/>
</dbReference>
<dbReference type="AlphaFoldDB" id="Q8XTF5"/>
<evidence type="ECO:0000256" key="1">
    <source>
        <dbReference type="ARBA" id="ARBA00022737"/>
    </source>
</evidence>
<dbReference type="PANTHER" id="PTHR32305">
    <property type="match status" value="1"/>
</dbReference>
<geneLocation type="plasmid" evidence="5">
    <name>megaplasmid Rsp</name>
</geneLocation>
<protein>
    <recommendedName>
        <fullName evidence="3">Teneurin-like YD-shell domain-containing protein</fullName>
    </recommendedName>
</protein>
<gene>
    <name evidence="4" type="ordered locus">RSp0157</name>
</gene>
<dbReference type="InterPro" id="IPR056823">
    <property type="entry name" value="TEN-like_YD-shell"/>
</dbReference>
<dbReference type="InterPro" id="IPR006530">
    <property type="entry name" value="YD"/>
</dbReference>
<dbReference type="EMBL" id="AL646053">
    <property type="protein sequence ID" value="CAD17308.1"/>
    <property type="molecule type" value="Genomic_DNA"/>
</dbReference>
<feature type="domain" description="Teneurin-like YD-shell" evidence="3">
    <location>
        <begin position="53"/>
        <end position="147"/>
    </location>
</feature>
<feature type="region of interest" description="Disordered" evidence="2">
    <location>
        <begin position="197"/>
        <end position="237"/>
    </location>
</feature>
<dbReference type="Proteomes" id="UP000001436">
    <property type="component" value="Plasmid pGMI1000MP"/>
</dbReference>
<dbReference type="PANTHER" id="PTHR32305:SF15">
    <property type="entry name" value="PROTEIN RHSA-RELATED"/>
    <property type="match status" value="1"/>
</dbReference>
<accession>Q8XTF5</accession>
<name>Q8XTF5_RALN1</name>
<dbReference type="eggNOG" id="COG3209">
    <property type="taxonomic scope" value="Bacteria"/>
</dbReference>
<evidence type="ECO:0000256" key="2">
    <source>
        <dbReference type="SAM" id="MobiDB-lite"/>
    </source>
</evidence>
<evidence type="ECO:0000313" key="4">
    <source>
        <dbReference type="EMBL" id="CAD17308.1"/>
    </source>
</evidence>
<dbReference type="InterPro" id="IPR050708">
    <property type="entry name" value="T6SS_VgrG/RHS"/>
</dbReference>
<dbReference type="Pfam" id="PF25023">
    <property type="entry name" value="TEN_YD-shell"/>
    <property type="match status" value="1"/>
</dbReference>
<feature type="compositionally biased region" description="Basic and acidic residues" evidence="2">
    <location>
        <begin position="205"/>
        <end position="220"/>
    </location>
</feature>
<proteinExistence type="predicted"/>
<evidence type="ECO:0000313" key="5">
    <source>
        <dbReference type="Proteomes" id="UP000001436"/>
    </source>
</evidence>